<dbReference type="STRING" id="595434.RISK_006846"/>
<reference evidence="1" key="1">
    <citation type="submission" date="2015-05" db="EMBL/GenBank/DDBJ databases">
        <title>Permanent draft genome of Rhodopirellula islandicus K833.</title>
        <authorList>
            <person name="Kizina J."/>
            <person name="Richter M."/>
            <person name="Glockner F.O."/>
            <person name="Harder J."/>
        </authorList>
    </citation>
    <scope>NUCLEOTIDE SEQUENCE [LARGE SCALE GENOMIC DNA]</scope>
    <source>
        <strain evidence="1">K833</strain>
    </source>
</reference>
<organism evidence="1 2">
    <name type="scientific">Rhodopirellula islandica</name>
    <dbReference type="NCBI Taxonomy" id="595434"/>
    <lineage>
        <taxon>Bacteria</taxon>
        <taxon>Pseudomonadati</taxon>
        <taxon>Planctomycetota</taxon>
        <taxon>Planctomycetia</taxon>
        <taxon>Pirellulales</taxon>
        <taxon>Pirellulaceae</taxon>
        <taxon>Rhodopirellula</taxon>
    </lineage>
</organism>
<dbReference type="Proteomes" id="UP000036367">
    <property type="component" value="Unassembled WGS sequence"/>
</dbReference>
<evidence type="ECO:0000313" key="1">
    <source>
        <dbReference type="EMBL" id="KLU01277.1"/>
    </source>
</evidence>
<protein>
    <submittedName>
        <fullName evidence="1">Uncharacterized protein</fullName>
    </submittedName>
</protein>
<accession>A0A0J1B3C3</accession>
<comment type="caution">
    <text evidence="1">The sequence shown here is derived from an EMBL/GenBank/DDBJ whole genome shotgun (WGS) entry which is preliminary data.</text>
</comment>
<name>A0A0J1B3C3_RHOIS</name>
<gene>
    <name evidence="1" type="ORF">RISK_006846</name>
</gene>
<sequence>MQITTRRVSEGPHRVLRSPDSGFRCWLADIHHSDGQECPSHLR</sequence>
<dbReference type="PATRIC" id="fig|595434.4.peg.6519"/>
<keyword evidence="2" id="KW-1185">Reference proteome</keyword>
<evidence type="ECO:0000313" key="2">
    <source>
        <dbReference type="Proteomes" id="UP000036367"/>
    </source>
</evidence>
<proteinExistence type="predicted"/>
<dbReference type="AlphaFoldDB" id="A0A0J1B3C3"/>
<dbReference type="EMBL" id="LECT01000055">
    <property type="protein sequence ID" value="KLU01277.1"/>
    <property type="molecule type" value="Genomic_DNA"/>
</dbReference>